<gene>
    <name evidence="2" type="ORF">B0F89_10484</name>
</gene>
<sequence>MSTKDYLKAYCEFFETINKDTQFEKYNYFFDENSIFQDPFQKVVGVEKIYEVFQDMYELLYEAKFKILSHSCDENQSFIHWTFEYKTKKDSHLSSFEGVSIVKFNDNAKVFSHVDYWDAASNIYEKIPLLGFILRLIKKKISINE</sequence>
<accession>A0AB37A0M8</accession>
<dbReference type="SUPFAM" id="SSF54427">
    <property type="entry name" value="NTF2-like"/>
    <property type="match status" value="1"/>
</dbReference>
<dbReference type="RefSeq" id="WP_079577369.1">
    <property type="nucleotide sequence ID" value="NZ_FUYO01000004.1"/>
</dbReference>
<comment type="caution">
    <text evidence="2">The sequence shown here is derived from an EMBL/GenBank/DDBJ whole genome shotgun (WGS) entry which is preliminary data.</text>
</comment>
<proteinExistence type="predicted"/>
<dbReference type="InterPro" id="IPR037401">
    <property type="entry name" value="SnoaL-like"/>
</dbReference>
<dbReference type="Pfam" id="PF12680">
    <property type="entry name" value="SnoaL_2"/>
    <property type="match status" value="1"/>
</dbReference>
<reference evidence="2 3" key="1">
    <citation type="submission" date="2018-02" db="EMBL/GenBank/DDBJ databases">
        <title>Subsurface microbial communities from deep shales in Ohio and West Virginia, USA.</title>
        <authorList>
            <person name="Wrighton K."/>
        </authorList>
    </citation>
    <scope>NUCLEOTIDE SEQUENCE [LARGE SCALE GENOMIC DNA]</scope>
    <source>
        <strain evidence="2 3">MARC-MIP3H16</strain>
    </source>
</reference>
<organism evidence="2 3">
    <name type="scientific">Malaciobacter marinus</name>
    <dbReference type="NCBI Taxonomy" id="505249"/>
    <lineage>
        <taxon>Bacteria</taxon>
        <taxon>Pseudomonadati</taxon>
        <taxon>Campylobacterota</taxon>
        <taxon>Epsilonproteobacteria</taxon>
        <taxon>Campylobacterales</taxon>
        <taxon>Arcobacteraceae</taxon>
        <taxon>Malaciobacter</taxon>
    </lineage>
</organism>
<dbReference type="Proteomes" id="UP000239861">
    <property type="component" value="Unassembled WGS sequence"/>
</dbReference>
<evidence type="ECO:0000313" key="2">
    <source>
        <dbReference type="EMBL" id="PPK62313.1"/>
    </source>
</evidence>
<name>A0AB37A0M8_9BACT</name>
<feature type="domain" description="SnoaL-like" evidence="1">
    <location>
        <begin position="12"/>
        <end position="110"/>
    </location>
</feature>
<dbReference type="Gene3D" id="3.10.450.50">
    <property type="match status" value="1"/>
</dbReference>
<dbReference type="EMBL" id="PTIW01000004">
    <property type="protein sequence ID" value="PPK62313.1"/>
    <property type="molecule type" value="Genomic_DNA"/>
</dbReference>
<protein>
    <submittedName>
        <fullName evidence="2">SnoaL-like protein</fullName>
    </submittedName>
</protein>
<evidence type="ECO:0000313" key="3">
    <source>
        <dbReference type="Proteomes" id="UP000239861"/>
    </source>
</evidence>
<dbReference type="AlphaFoldDB" id="A0AB37A0M8"/>
<evidence type="ECO:0000259" key="1">
    <source>
        <dbReference type="Pfam" id="PF12680"/>
    </source>
</evidence>
<dbReference type="InterPro" id="IPR032710">
    <property type="entry name" value="NTF2-like_dom_sf"/>
</dbReference>